<dbReference type="PROSITE" id="PS50097">
    <property type="entry name" value="BTB"/>
    <property type="match status" value="1"/>
</dbReference>
<comment type="caution">
    <text evidence="4">The sequence shown here is derived from an EMBL/GenBank/DDBJ whole genome shotgun (WGS) entry which is preliminary data.</text>
</comment>
<dbReference type="SUPFAM" id="SSF54695">
    <property type="entry name" value="POZ domain"/>
    <property type="match status" value="1"/>
</dbReference>
<dbReference type="EMBL" id="JAINUG010001555">
    <property type="protein sequence ID" value="KAJ8355183.1"/>
    <property type="molecule type" value="Genomic_DNA"/>
</dbReference>
<name>A0AAD7VXK1_9TELE</name>
<keyword evidence="1" id="KW-0863">Zinc-finger</keyword>
<keyword evidence="1" id="KW-0479">Metal-binding</keyword>
<evidence type="ECO:0000256" key="1">
    <source>
        <dbReference type="PROSITE-ProRule" id="PRU00042"/>
    </source>
</evidence>
<evidence type="ECO:0008006" key="6">
    <source>
        <dbReference type="Google" id="ProtNLM"/>
    </source>
</evidence>
<dbReference type="PROSITE" id="PS50157">
    <property type="entry name" value="ZINC_FINGER_C2H2_2"/>
    <property type="match status" value="1"/>
</dbReference>
<organism evidence="4 5">
    <name type="scientific">Aldrovandia affinis</name>
    <dbReference type="NCBI Taxonomy" id="143900"/>
    <lineage>
        <taxon>Eukaryota</taxon>
        <taxon>Metazoa</taxon>
        <taxon>Chordata</taxon>
        <taxon>Craniata</taxon>
        <taxon>Vertebrata</taxon>
        <taxon>Euteleostomi</taxon>
        <taxon>Actinopterygii</taxon>
        <taxon>Neopterygii</taxon>
        <taxon>Teleostei</taxon>
        <taxon>Notacanthiformes</taxon>
        <taxon>Halosauridae</taxon>
        <taxon>Aldrovandia</taxon>
    </lineage>
</organism>
<proteinExistence type="predicted"/>
<dbReference type="GO" id="GO:0000981">
    <property type="term" value="F:DNA-binding transcription factor activity, RNA polymerase II-specific"/>
    <property type="evidence" value="ECO:0007669"/>
    <property type="project" value="TreeGrafter"/>
</dbReference>
<keyword evidence="1" id="KW-0862">Zinc</keyword>
<dbReference type="PANTHER" id="PTHR46105:SF28">
    <property type="entry name" value="ZINC FINGER PROTEIN 37-LIKE"/>
    <property type="match status" value="1"/>
</dbReference>
<dbReference type="Proteomes" id="UP001221898">
    <property type="component" value="Unassembled WGS sequence"/>
</dbReference>
<evidence type="ECO:0000313" key="4">
    <source>
        <dbReference type="EMBL" id="KAJ8355183.1"/>
    </source>
</evidence>
<dbReference type="SUPFAM" id="SSF57667">
    <property type="entry name" value="beta-beta-alpha zinc fingers"/>
    <property type="match status" value="1"/>
</dbReference>
<protein>
    <recommendedName>
        <fullName evidence="6">C2H2-type domain-containing protein</fullName>
    </recommendedName>
</protein>
<dbReference type="Pfam" id="PF00651">
    <property type="entry name" value="BTB"/>
    <property type="match status" value="1"/>
</dbReference>
<dbReference type="InterPro" id="IPR036236">
    <property type="entry name" value="Znf_C2H2_sf"/>
</dbReference>
<dbReference type="InterPro" id="IPR011333">
    <property type="entry name" value="SKP1/BTB/POZ_sf"/>
</dbReference>
<gene>
    <name evidence="4" type="ORF">AAFF_G00088060</name>
</gene>
<keyword evidence="5" id="KW-1185">Reference proteome</keyword>
<accession>A0AAD7VXK1</accession>
<dbReference type="PANTHER" id="PTHR46105">
    <property type="entry name" value="AGAP004733-PA"/>
    <property type="match status" value="1"/>
</dbReference>
<evidence type="ECO:0000259" key="3">
    <source>
        <dbReference type="PROSITE" id="PS50157"/>
    </source>
</evidence>
<dbReference type="AlphaFoldDB" id="A0AAD7VXK1"/>
<feature type="domain" description="BTB" evidence="2">
    <location>
        <begin position="92"/>
        <end position="151"/>
    </location>
</feature>
<dbReference type="InterPro" id="IPR013087">
    <property type="entry name" value="Znf_C2H2_type"/>
</dbReference>
<evidence type="ECO:0000259" key="2">
    <source>
        <dbReference type="PROSITE" id="PS50097"/>
    </source>
</evidence>
<reference evidence="4" key="1">
    <citation type="journal article" date="2023" name="Science">
        <title>Genome structures resolve the early diversification of teleost fishes.</title>
        <authorList>
            <person name="Parey E."/>
            <person name="Louis A."/>
            <person name="Montfort J."/>
            <person name="Bouchez O."/>
            <person name="Roques C."/>
            <person name="Iampietro C."/>
            <person name="Lluch J."/>
            <person name="Castinel A."/>
            <person name="Donnadieu C."/>
            <person name="Desvignes T."/>
            <person name="Floi Bucao C."/>
            <person name="Jouanno E."/>
            <person name="Wen M."/>
            <person name="Mejri S."/>
            <person name="Dirks R."/>
            <person name="Jansen H."/>
            <person name="Henkel C."/>
            <person name="Chen W.J."/>
            <person name="Zahm M."/>
            <person name="Cabau C."/>
            <person name="Klopp C."/>
            <person name="Thompson A.W."/>
            <person name="Robinson-Rechavi M."/>
            <person name="Braasch I."/>
            <person name="Lecointre G."/>
            <person name="Bobe J."/>
            <person name="Postlethwait J.H."/>
            <person name="Berthelot C."/>
            <person name="Roest Crollius H."/>
            <person name="Guiguen Y."/>
        </authorList>
    </citation>
    <scope>NUCLEOTIDE SEQUENCE</scope>
    <source>
        <strain evidence="4">NC1722</strain>
    </source>
</reference>
<sequence>MIGHLKTHAGALMYHCTVCAVYFSTLKLVSSHMKLHMDCLPSDFNDEQTFMYNNAQMFMFRCTTPKAHPQSEPQAATTTTDLTPFLCARALCDVVLRVGGHSFPAHHASSYFRGLFSSGRGAGTFTLDCMAPANFEKVLNFMYTAEVFTDLTNVGVVHELVHTCQATFPNLRGSGSSPGSR</sequence>
<dbReference type="SMART" id="SM00225">
    <property type="entry name" value="BTB"/>
    <property type="match status" value="1"/>
</dbReference>
<dbReference type="GO" id="GO:0008270">
    <property type="term" value="F:zinc ion binding"/>
    <property type="evidence" value="ECO:0007669"/>
    <property type="project" value="UniProtKB-KW"/>
</dbReference>
<evidence type="ECO:0000313" key="5">
    <source>
        <dbReference type="Proteomes" id="UP001221898"/>
    </source>
</evidence>
<dbReference type="PROSITE" id="PS00028">
    <property type="entry name" value="ZINC_FINGER_C2H2_1"/>
    <property type="match status" value="1"/>
</dbReference>
<dbReference type="Gene3D" id="3.30.710.10">
    <property type="entry name" value="Potassium Channel Kv1.1, Chain A"/>
    <property type="match status" value="1"/>
</dbReference>
<dbReference type="InterPro" id="IPR000210">
    <property type="entry name" value="BTB/POZ_dom"/>
</dbReference>
<feature type="domain" description="C2H2-type" evidence="3">
    <location>
        <begin position="14"/>
        <end position="41"/>
    </location>
</feature>
<dbReference type="GO" id="GO:0000978">
    <property type="term" value="F:RNA polymerase II cis-regulatory region sequence-specific DNA binding"/>
    <property type="evidence" value="ECO:0007669"/>
    <property type="project" value="TreeGrafter"/>
</dbReference>
<dbReference type="InterPro" id="IPR050457">
    <property type="entry name" value="ZnFinger_BTB_dom_contain"/>
</dbReference>